<gene>
    <name evidence="2" type="ORF">EOD42_10290</name>
</gene>
<feature type="domain" description="Flagellar protein FlgJ N-terminal" evidence="1">
    <location>
        <begin position="31"/>
        <end position="77"/>
    </location>
</feature>
<protein>
    <recommendedName>
        <fullName evidence="1">Flagellar protein FlgJ N-terminal domain-containing protein</fullName>
    </recommendedName>
</protein>
<name>A0A437MGL1_9PROT</name>
<keyword evidence="3" id="KW-1185">Reference proteome</keyword>
<dbReference type="RefSeq" id="WP_127787436.1">
    <property type="nucleotide sequence ID" value="NZ_SACL01000003.1"/>
</dbReference>
<proteinExistence type="predicted"/>
<evidence type="ECO:0000259" key="1">
    <source>
        <dbReference type="Pfam" id="PF10135"/>
    </source>
</evidence>
<evidence type="ECO:0000313" key="3">
    <source>
        <dbReference type="Proteomes" id="UP000282957"/>
    </source>
</evidence>
<sequence>MTAIANLSQATPRMREAAQRLEGQFLAQMFKPMFESVRRGTFSGGSAEEQWQPMLTEAFANSMARSGGIGIRDMVLRHMIQIQSNANEENRP</sequence>
<dbReference type="InterPro" id="IPR019301">
    <property type="entry name" value="Flagellar_prot_FlgJ_N"/>
</dbReference>
<evidence type="ECO:0000313" key="2">
    <source>
        <dbReference type="EMBL" id="RVT96786.1"/>
    </source>
</evidence>
<dbReference type="OrthoDB" id="7862954at2"/>
<comment type="caution">
    <text evidence="2">The sequence shown here is derived from an EMBL/GenBank/DDBJ whole genome shotgun (WGS) entry which is preliminary data.</text>
</comment>
<accession>A0A437MGL1</accession>
<dbReference type="EMBL" id="SACL01000003">
    <property type="protein sequence ID" value="RVT96786.1"/>
    <property type="molecule type" value="Genomic_DNA"/>
</dbReference>
<reference evidence="2 3" key="1">
    <citation type="submission" date="2019-01" db="EMBL/GenBank/DDBJ databases">
        <authorList>
            <person name="Chen W.-M."/>
        </authorList>
    </citation>
    <scope>NUCLEOTIDE SEQUENCE [LARGE SCALE GENOMIC DNA]</scope>
    <source>
        <strain evidence="2 3">CCP-6</strain>
    </source>
</reference>
<dbReference type="Pfam" id="PF10135">
    <property type="entry name" value="Rod-binding"/>
    <property type="match status" value="1"/>
</dbReference>
<dbReference type="Proteomes" id="UP000282957">
    <property type="component" value="Unassembled WGS sequence"/>
</dbReference>
<organism evidence="2 3">
    <name type="scientific">Rhodovarius crocodyli</name>
    <dbReference type="NCBI Taxonomy" id="1979269"/>
    <lineage>
        <taxon>Bacteria</taxon>
        <taxon>Pseudomonadati</taxon>
        <taxon>Pseudomonadota</taxon>
        <taxon>Alphaproteobacteria</taxon>
        <taxon>Acetobacterales</taxon>
        <taxon>Roseomonadaceae</taxon>
        <taxon>Rhodovarius</taxon>
    </lineage>
</organism>
<dbReference type="AlphaFoldDB" id="A0A437MGL1"/>